<evidence type="ECO:0000256" key="4">
    <source>
        <dbReference type="ARBA" id="ARBA00023002"/>
    </source>
</evidence>
<dbReference type="Proteomes" id="UP000192656">
    <property type="component" value="Unassembled WGS sequence"/>
</dbReference>
<comment type="similarity">
    <text evidence="2">Belongs to the DadA oxidoreductase family.</text>
</comment>
<dbReference type="Gene3D" id="3.30.9.10">
    <property type="entry name" value="D-Amino Acid Oxidase, subunit A, domain 2"/>
    <property type="match status" value="1"/>
</dbReference>
<organism evidence="6 7">
    <name type="scientific">Fulvimarina manganoxydans</name>
    <dbReference type="NCBI Taxonomy" id="937218"/>
    <lineage>
        <taxon>Bacteria</taxon>
        <taxon>Pseudomonadati</taxon>
        <taxon>Pseudomonadota</taxon>
        <taxon>Alphaproteobacteria</taxon>
        <taxon>Hyphomicrobiales</taxon>
        <taxon>Aurantimonadaceae</taxon>
        <taxon>Fulvimarina</taxon>
    </lineage>
</organism>
<evidence type="ECO:0000256" key="3">
    <source>
        <dbReference type="ARBA" id="ARBA00022630"/>
    </source>
</evidence>
<dbReference type="SUPFAM" id="SSF51971">
    <property type="entry name" value="Nucleotide-binding domain"/>
    <property type="match status" value="1"/>
</dbReference>
<dbReference type="GO" id="GO:0005737">
    <property type="term" value="C:cytoplasm"/>
    <property type="evidence" value="ECO:0007669"/>
    <property type="project" value="TreeGrafter"/>
</dbReference>
<evidence type="ECO:0000256" key="1">
    <source>
        <dbReference type="ARBA" id="ARBA00001974"/>
    </source>
</evidence>
<evidence type="ECO:0000313" key="6">
    <source>
        <dbReference type="EMBL" id="SMC91059.1"/>
    </source>
</evidence>
<dbReference type="RefSeq" id="WP_084410611.1">
    <property type="nucleotide sequence ID" value="NZ_FWXR01000012.1"/>
</dbReference>
<keyword evidence="4" id="KW-0560">Oxidoreductase</keyword>
<dbReference type="InterPro" id="IPR017741">
    <property type="entry name" value="FAD-dependent_OxRdtase_HpnW"/>
</dbReference>
<dbReference type="Gene3D" id="3.50.50.60">
    <property type="entry name" value="FAD/NAD(P)-binding domain"/>
    <property type="match status" value="1"/>
</dbReference>
<dbReference type="AlphaFoldDB" id="A0A1W2D0K1"/>
<dbReference type="OrthoDB" id="9799943at2"/>
<dbReference type="GO" id="GO:0016491">
    <property type="term" value="F:oxidoreductase activity"/>
    <property type="evidence" value="ECO:0007669"/>
    <property type="project" value="UniProtKB-KW"/>
</dbReference>
<gene>
    <name evidence="6" type="ORF">SAMN06297251_11229</name>
</gene>
<reference evidence="6 7" key="1">
    <citation type="submission" date="2017-04" db="EMBL/GenBank/DDBJ databases">
        <authorList>
            <person name="Afonso C.L."/>
            <person name="Miller P.J."/>
            <person name="Scott M.A."/>
            <person name="Spackman E."/>
            <person name="Goraichik I."/>
            <person name="Dimitrov K.M."/>
            <person name="Suarez D.L."/>
            <person name="Swayne D.E."/>
        </authorList>
    </citation>
    <scope>NUCLEOTIDE SEQUENCE [LARGE SCALE GENOMIC DNA]</scope>
    <source>
        <strain evidence="6 7">CGMCC 1.10972</strain>
    </source>
</reference>
<name>A0A1W2D0K1_9HYPH</name>
<feature type="domain" description="FAD dependent oxidoreductase" evidence="5">
    <location>
        <begin position="7"/>
        <end position="368"/>
    </location>
</feature>
<dbReference type="Pfam" id="PF01266">
    <property type="entry name" value="DAO"/>
    <property type="match status" value="1"/>
</dbReference>
<dbReference type="EMBL" id="FWXR01000012">
    <property type="protein sequence ID" value="SMC91059.1"/>
    <property type="molecule type" value="Genomic_DNA"/>
</dbReference>
<evidence type="ECO:0000259" key="5">
    <source>
        <dbReference type="Pfam" id="PF01266"/>
    </source>
</evidence>
<evidence type="ECO:0000256" key="2">
    <source>
        <dbReference type="ARBA" id="ARBA00009410"/>
    </source>
</evidence>
<dbReference type="NCBIfam" id="TIGR03364">
    <property type="entry name" value="HpnW_proposed"/>
    <property type="match status" value="1"/>
</dbReference>
<dbReference type="PANTHER" id="PTHR13847">
    <property type="entry name" value="SARCOSINE DEHYDROGENASE-RELATED"/>
    <property type="match status" value="1"/>
</dbReference>
<dbReference type="InterPro" id="IPR036188">
    <property type="entry name" value="FAD/NAD-bd_sf"/>
</dbReference>
<evidence type="ECO:0000313" key="7">
    <source>
        <dbReference type="Proteomes" id="UP000192656"/>
    </source>
</evidence>
<comment type="cofactor">
    <cofactor evidence="1">
        <name>FAD</name>
        <dbReference type="ChEBI" id="CHEBI:57692"/>
    </cofactor>
</comment>
<keyword evidence="3" id="KW-0285">Flavoprotein</keyword>
<proteinExistence type="inferred from homology"/>
<protein>
    <submittedName>
        <fullName evidence="6">FAD dependent oxidoreductase TIGR03364</fullName>
    </submittedName>
</protein>
<dbReference type="STRING" id="937218.SAMN06297251_11229"/>
<dbReference type="PANTHER" id="PTHR13847:SF286">
    <property type="entry name" value="D-AMINO ACID DEHYDROGENASE"/>
    <property type="match status" value="1"/>
</dbReference>
<accession>A0A1W2D0K1</accession>
<sequence length="379" mass="40997">MTDRTFDVAVVGAGIIGLAHALAAAKRGKRVVVFDRDAQANGASVRNFGFITVSGQEAGDCWEKARRSCAIWQEIAAAARIPILQRGLIVAARYPESEAVIDAFLASEMGEGCQKLGHEEASKYVPPLTSDVRCALHSPHEIRVESKTAIRQIAAFLTERFGVVFRFGEAVRNVETGRLATARGVTEAETIVVCPGDDTRTLFPDRSLAYGVTRCKLQMMRLEPASPVALKTAVMSDLGLARYRGYADMSEASALKARMDDERRDARANGVHLIVTQSADGSLVVGDSHHYAQTPDPFGNAKVNDLILDEFDRVLSLPNRRVTENWIGTYASADDRWRFTDTPMEGVRLVVVTAGCGASTSFAIGEETIAALYGTQSGA</sequence>
<keyword evidence="7" id="KW-1185">Reference proteome</keyword>
<dbReference type="InterPro" id="IPR006076">
    <property type="entry name" value="FAD-dep_OxRdtase"/>
</dbReference>